<keyword evidence="2" id="KW-1185">Reference proteome</keyword>
<sequence>MVAFNTVNDYLDAIFGLTVFIENDNFLRATYSYEELRAPIAMLRTASNCLDACLDETNRYLFFMKLLNAERLVCDVEKIYHDTYGLILSRNTDV</sequence>
<dbReference type="EMBL" id="CADEPM010000015">
    <property type="protein sequence ID" value="CAB3411693.1"/>
    <property type="molecule type" value="Genomic_DNA"/>
</dbReference>
<comment type="caution">
    <text evidence="1">The sequence shown here is derived from an EMBL/GenBank/DDBJ whole genome shotgun (WGS) entry which is preliminary data.</text>
</comment>
<organism evidence="1 2">
    <name type="scientific">Caenorhabditis bovis</name>
    <dbReference type="NCBI Taxonomy" id="2654633"/>
    <lineage>
        <taxon>Eukaryota</taxon>
        <taxon>Metazoa</taxon>
        <taxon>Ecdysozoa</taxon>
        <taxon>Nematoda</taxon>
        <taxon>Chromadorea</taxon>
        <taxon>Rhabditida</taxon>
        <taxon>Rhabditina</taxon>
        <taxon>Rhabditomorpha</taxon>
        <taxon>Rhabditoidea</taxon>
        <taxon>Rhabditidae</taxon>
        <taxon>Peloderinae</taxon>
        <taxon>Caenorhabditis</taxon>
    </lineage>
</organism>
<proteinExistence type="predicted"/>
<reference evidence="1 2" key="1">
    <citation type="submission" date="2020-04" db="EMBL/GenBank/DDBJ databases">
        <authorList>
            <person name="Laetsch R D."/>
            <person name="Stevens L."/>
            <person name="Kumar S."/>
            <person name="Blaxter L. M."/>
        </authorList>
    </citation>
    <scope>NUCLEOTIDE SEQUENCE [LARGE SCALE GENOMIC DNA]</scope>
</reference>
<gene>
    <name evidence="1" type="ORF">CBOVIS_LOCUS13068</name>
</gene>
<dbReference type="Proteomes" id="UP000494206">
    <property type="component" value="Unassembled WGS sequence"/>
</dbReference>
<evidence type="ECO:0000313" key="1">
    <source>
        <dbReference type="EMBL" id="CAB3411693.1"/>
    </source>
</evidence>
<evidence type="ECO:0000313" key="2">
    <source>
        <dbReference type="Proteomes" id="UP000494206"/>
    </source>
</evidence>
<name>A0A8S1FFB1_9PELO</name>
<protein>
    <submittedName>
        <fullName evidence="1">Uncharacterized protein</fullName>
    </submittedName>
</protein>
<dbReference type="AlphaFoldDB" id="A0A8S1FFB1"/>
<accession>A0A8S1FFB1</accession>